<dbReference type="EMBL" id="FUHU01000045">
    <property type="protein sequence ID" value="SJM68611.1"/>
    <property type="molecule type" value="Genomic_DNA"/>
</dbReference>
<dbReference type="GO" id="GO:0003677">
    <property type="term" value="F:DNA binding"/>
    <property type="evidence" value="ECO:0007669"/>
    <property type="project" value="InterPro"/>
</dbReference>
<organism evidence="2 3">
    <name type="scientific">Agrococcus casei LMG 22410</name>
    <dbReference type="NCBI Taxonomy" id="1255656"/>
    <lineage>
        <taxon>Bacteria</taxon>
        <taxon>Bacillati</taxon>
        <taxon>Actinomycetota</taxon>
        <taxon>Actinomycetes</taxon>
        <taxon>Micrococcales</taxon>
        <taxon>Microbacteriaceae</taxon>
        <taxon>Agrococcus</taxon>
    </lineage>
</organism>
<evidence type="ECO:0000313" key="2">
    <source>
        <dbReference type="EMBL" id="SJM68611.1"/>
    </source>
</evidence>
<dbReference type="InterPro" id="IPR041657">
    <property type="entry name" value="HTH_17"/>
</dbReference>
<gene>
    <name evidence="2" type="ORF">CZ674_12720</name>
</gene>
<dbReference type="AlphaFoldDB" id="A0A1R4GK65"/>
<proteinExistence type="predicted"/>
<accession>A0A1R4GK65</accession>
<dbReference type="Proteomes" id="UP000195787">
    <property type="component" value="Unassembled WGS sequence"/>
</dbReference>
<dbReference type="InterPro" id="IPR009061">
    <property type="entry name" value="DNA-bd_dom_put_sf"/>
</dbReference>
<dbReference type="GeneID" id="303174073"/>
<dbReference type="InterPro" id="IPR036388">
    <property type="entry name" value="WH-like_DNA-bd_sf"/>
</dbReference>
<dbReference type="InterPro" id="IPR010093">
    <property type="entry name" value="SinI_DNA-bd"/>
</dbReference>
<feature type="domain" description="Helix-turn-helix" evidence="1">
    <location>
        <begin position="23"/>
        <end position="74"/>
    </location>
</feature>
<reference evidence="2 3" key="1">
    <citation type="submission" date="2017-02" db="EMBL/GenBank/DDBJ databases">
        <authorList>
            <person name="Peterson S.W."/>
        </authorList>
    </citation>
    <scope>NUCLEOTIDE SEQUENCE [LARGE SCALE GENOMIC DNA]</scope>
    <source>
        <strain evidence="2 3">LMG 22410</strain>
    </source>
</reference>
<sequence length="87" mass="9834">MAHLVCMTSPIPLPHPLPDLPPLLDIRELSEYLGVPVSTIYDWRSRGVGPRAYRFGKHLKFAFTDVTEWIEAQRDPAPAASSQPPRR</sequence>
<keyword evidence="3" id="KW-1185">Reference proteome</keyword>
<dbReference type="NCBIfam" id="TIGR01764">
    <property type="entry name" value="excise"/>
    <property type="match status" value="1"/>
</dbReference>
<dbReference type="SUPFAM" id="SSF46955">
    <property type="entry name" value="Putative DNA-binding domain"/>
    <property type="match status" value="1"/>
</dbReference>
<protein>
    <recommendedName>
        <fullName evidence="1">Helix-turn-helix domain-containing protein</fullName>
    </recommendedName>
</protein>
<dbReference type="Gene3D" id="1.10.10.10">
    <property type="entry name" value="Winged helix-like DNA-binding domain superfamily/Winged helix DNA-binding domain"/>
    <property type="match status" value="1"/>
</dbReference>
<dbReference type="Pfam" id="PF12728">
    <property type="entry name" value="HTH_17"/>
    <property type="match status" value="1"/>
</dbReference>
<dbReference type="RefSeq" id="WP_234988588.1">
    <property type="nucleotide sequence ID" value="NZ_FUHU01000045.1"/>
</dbReference>
<name>A0A1R4GK65_9MICO</name>
<evidence type="ECO:0000313" key="3">
    <source>
        <dbReference type="Proteomes" id="UP000195787"/>
    </source>
</evidence>
<evidence type="ECO:0000259" key="1">
    <source>
        <dbReference type="Pfam" id="PF12728"/>
    </source>
</evidence>